<proteinExistence type="inferred from homology"/>
<organism evidence="9 10">
    <name type="scientific">Staphylococcus saprophyticus</name>
    <dbReference type="NCBI Taxonomy" id="29385"/>
    <lineage>
        <taxon>Bacteria</taxon>
        <taxon>Bacillati</taxon>
        <taxon>Bacillota</taxon>
        <taxon>Bacilli</taxon>
        <taxon>Bacillales</taxon>
        <taxon>Staphylococcaceae</taxon>
        <taxon>Staphylococcus</taxon>
    </lineage>
</organism>
<keyword evidence="5" id="KW-1133">Transmembrane helix</keyword>
<keyword evidence="6" id="KW-0472">Membrane</keyword>
<gene>
    <name evidence="9" type="primary">qacC</name>
    <name evidence="9" type="ORF">NCTC7688_02155</name>
</gene>
<dbReference type="EMBL" id="UHED01000001">
    <property type="protein sequence ID" value="SUM83655.1"/>
    <property type="molecule type" value="Genomic_DNA"/>
</dbReference>
<evidence type="ECO:0000256" key="2">
    <source>
        <dbReference type="ARBA" id="ARBA00022448"/>
    </source>
</evidence>
<evidence type="ECO:0000256" key="4">
    <source>
        <dbReference type="ARBA" id="ARBA00022692"/>
    </source>
</evidence>
<dbReference type="InterPro" id="IPR045324">
    <property type="entry name" value="Small_multidrug_res"/>
</dbReference>
<dbReference type="GO" id="GO:0015297">
    <property type="term" value="F:antiporter activity"/>
    <property type="evidence" value="ECO:0007669"/>
    <property type="project" value="TreeGrafter"/>
</dbReference>
<evidence type="ECO:0000256" key="3">
    <source>
        <dbReference type="ARBA" id="ARBA00022475"/>
    </source>
</evidence>
<comment type="similarity">
    <text evidence="7 8">Belongs to the drug/metabolite transporter (DMT) superfamily. Small multidrug resistance (SMR) (TC 2.A.7.1) family.</text>
</comment>
<evidence type="ECO:0000313" key="9">
    <source>
        <dbReference type="EMBL" id="SUM83655.1"/>
    </source>
</evidence>
<evidence type="ECO:0000256" key="8">
    <source>
        <dbReference type="RuleBase" id="RU003942"/>
    </source>
</evidence>
<evidence type="ECO:0000256" key="7">
    <source>
        <dbReference type="ARBA" id="ARBA00038032"/>
    </source>
</evidence>
<keyword evidence="4 8" id="KW-0812">Transmembrane</keyword>
<dbReference type="GO" id="GO:0015199">
    <property type="term" value="F:amino-acid betaine transmembrane transporter activity"/>
    <property type="evidence" value="ECO:0007669"/>
    <property type="project" value="TreeGrafter"/>
</dbReference>
<sequence>MPYLYLLIAIITEITGTVSLKSSVGFSKLFPSITAIISFIICFYFFSLAMKYLPLSISYATWAGLGLVLSTILSVVIFKETLNMIGLISMIFITLGIVLLNTVGTTK</sequence>
<keyword evidence="2" id="KW-0813">Transport</keyword>
<dbReference type="Gene3D" id="1.10.3730.20">
    <property type="match status" value="1"/>
</dbReference>
<protein>
    <submittedName>
        <fullName evidence="9">Multidrug resistance efflux protein QacC</fullName>
    </submittedName>
</protein>
<accession>A0A380HNZ7</accession>
<dbReference type="PANTHER" id="PTHR30561:SF1">
    <property type="entry name" value="MULTIDRUG TRANSPORTER EMRE"/>
    <property type="match status" value="1"/>
</dbReference>
<dbReference type="GO" id="GO:0005886">
    <property type="term" value="C:plasma membrane"/>
    <property type="evidence" value="ECO:0007669"/>
    <property type="project" value="UniProtKB-SubCell"/>
</dbReference>
<dbReference type="AlphaFoldDB" id="A0A380HNZ7"/>
<dbReference type="InterPro" id="IPR000390">
    <property type="entry name" value="Small_drug/metabolite_transptr"/>
</dbReference>
<reference evidence="9 10" key="1">
    <citation type="submission" date="2018-06" db="EMBL/GenBank/DDBJ databases">
        <authorList>
            <consortium name="Pathogen Informatics"/>
            <person name="Doyle S."/>
        </authorList>
    </citation>
    <scope>NUCLEOTIDE SEQUENCE [LARGE SCALE GENOMIC DNA]</scope>
    <source>
        <strain evidence="9 10">NCTC7688</strain>
    </source>
</reference>
<evidence type="ECO:0000256" key="6">
    <source>
        <dbReference type="ARBA" id="ARBA00023136"/>
    </source>
</evidence>
<evidence type="ECO:0000256" key="5">
    <source>
        <dbReference type="ARBA" id="ARBA00022989"/>
    </source>
</evidence>
<dbReference type="GO" id="GO:0031460">
    <property type="term" value="P:glycine betaine transport"/>
    <property type="evidence" value="ECO:0007669"/>
    <property type="project" value="TreeGrafter"/>
</dbReference>
<dbReference type="Pfam" id="PF00893">
    <property type="entry name" value="Multi_Drug_Res"/>
    <property type="match status" value="1"/>
</dbReference>
<dbReference type="GO" id="GO:0015220">
    <property type="term" value="F:choline transmembrane transporter activity"/>
    <property type="evidence" value="ECO:0007669"/>
    <property type="project" value="TreeGrafter"/>
</dbReference>
<name>A0A380HNZ7_STASA</name>
<dbReference type="Proteomes" id="UP000254707">
    <property type="component" value="Unassembled WGS sequence"/>
</dbReference>
<keyword evidence="3" id="KW-1003">Cell membrane</keyword>
<dbReference type="FunFam" id="1.10.3730.20:FF:000001">
    <property type="entry name" value="Quaternary ammonium compound resistance transporter SugE"/>
    <property type="match status" value="1"/>
</dbReference>
<dbReference type="InterPro" id="IPR037185">
    <property type="entry name" value="EmrE-like"/>
</dbReference>
<dbReference type="PANTHER" id="PTHR30561">
    <property type="entry name" value="SMR FAMILY PROTON-DEPENDENT DRUG EFFLUX TRANSPORTER SUGE"/>
    <property type="match status" value="1"/>
</dbReference>
<comment type="subcellular location">
    <subcellularLocation>
        <location evidence="1 8">Cell membrane</location>
        <topology evidence="1 8">Multi-pass membrane protein</topology>
    </subcellularLocation>
</comment>
<evidence type="ECO:0000313" key="10">
    <source>
        <dbReference type="Proteomes" id="UP000254707"/>
    </source>
</evidence>
<dbReference type="SUPFAM" id="SSF103481">
    <property type="entry name" value="Multidrug resistance efflux transporter EmrE"/>
    <property type="match status" value="1"/>
</dbReference>
<dbReference type="RefSeq" id="WP_069821837.1">
    <property type="nucleotide sequence ID" value="NZ_CAXOKG010000003.1"/>
</dbReference>
<evidence type="ECO:0000256" key="1">
    <source>
        <dbReference type="ARBA" id="ARBA00004651"/>
    </source>
</evidence>